<comment type="caution">
    <text evidence="2">The sequence shown here is derived from an EMBL/GenBank/DDBJ whole genome shotgun (WGS) entry which is preliminary data.</text>
</comment>
<name>A0A5B7E033_PORTR</name>
<evidence type="ECO:0000256" key="1">
    <source>
        <dbReference type="SAM" id="MobiDB-lite"/>
    </source>
</evidence>
<keyword evidence="3" id="KW-1185">Reference proteome</keyword>
<dbReference type="AlphaFoldDB" id="A0A5B7E033"/>
<gene>
    <name evidence="2" type="ORF">E2C01_019698</name>
</gene>
<evidence type="ECO:0000313" key="2">
    <source>
        <dbReference type="EMBL" id="MPC26556.1"/>
    </source>
</evidence>
<reference evidence="2 3" key="1">
    <citation type="submission" date="2019-05" db="EMBL/GenBank/DDBJ databases">
        <title>Another draft genome of Portunus trituberculatus and its Hox gene families provides insights of decapod evolution.</title>
        <authorList>
            <person name="Jeong J.-H."/>
            <person name="Song I."/>
            <person name="Kim S."/>
            <person name="Choi T."/>
            <person name="Kim D."/>
            <person name="Ryu S."/>
            <person name="Kim W."/>
        </authorList>
    </citation>
    <scope>NUCLEOTIDE SEQUENCE [LARGE SCALE GENOMIC DNA]</scope>
    <source>
        <tissue evidence="2">Muscle</tissue>
    </source>
</reference>
<accession>A0A5B7E033</accession>
<organism evidence="2 3">
    <name type="scientific">Portunus trituberculatus</name>
    <name type="common">Swimming crab</name>
    <name type="synonym">Neptunus trituberculatus</name>
    <dbReference type="NCBI Taxonomy" id="210409"/>
    <lineage>
        <taxon>Eukaryota</taxon>
        <taxon>Metazoa</taxon>
        <taxon>Ecdysozoa</taxon>
        <taxon>Arthropoda</taxon>
        <taxon>Crustacea</taxon>
        <taxon>Multicrustacea</taxon>
        <taxon>Malacostraca</taxon>
        <taxon>Eumalacostraca</taxon>
        <taxon>Eucarida</taxon>
        <taxon>Decapoda</taxon>
        <taxon>Pleocyemata</taxon>
        <taxon>Brachyura</taxon>
        <taxon>Eubrachyura</taxon>
        <taxon>Portunoidea</taxon>
        <taxon>Portunidae</taxon>
        <taxon>Portuninae</taxon>
        <taxon>Portunus</taxon>
    </lineage>
</organism>
<dbReference type="EMBL" id="VSRR010001615">
    <property type="protein sequence ID" value="MPC26556.1"/>
    <property type="molecule type" value="Genomic_DNA"/>
</dbReference>
<feature type="region of interest" description="Disordered" evidence="1">
    <location>
        <begin position="70"/>
        <end position="104"/>
    </location>
</feature>
<evidence type="ECO:0000313" key="3">
    <source>
        <dbReference type="Proteomes" id="UP000324222"/>
    </source>
</evidence>
<sequence length="104" mass="12063">MSYLRMRPHQALAVGGQCEGHGTPHIIRAEALHQDSYIGLYVPLSLITVTHYEPEFIPATRGTTLLGKYRTVKEEEEEEEEEEKEEEEEDLKEEKEEEDLINSY</sequence>
<protein>
    <submittedName>
        <fullName evidence="2">Uncharacterized protein</fullName>
    </submittedName>
</protein>
<dbReference type="Proteomes" id="UP000324222">
    <property type="component" value="Unassembled WGS sequence"/>
</dbReference>
<proteinExistence type="predicted"/>
<feature type="compositionally biased region" description="Acidic residues" evidence="1">
    <location>
        <begin position="74"/>
        <end position="104"/>
    </location>
</feature>